<keyword evidence="12" id="KW-0010">Activator</keyword>
<dbReference type="EMBL" id="AF393782">
    <property type="protein sequence ID" value="AAK84003.1"/>
    <property type="molecule type" value="Genomic_DNA"/>
</dbReference>
<evidence type="ECO:0000256" key="8">
    <source>
        <dbReference type="ARBA" id="ARBA00022830"/>
    </source>
</evidence>
<keyword evidence="7" id="KW-0863">Zinc-finger</keyword>
<dbReference type="GO" id="GO:0003677">
    <property type="term" value="F:DNA binding"/>
    <property type="evidence" value="ECO:0007669"/>
    <property type="project" value="UniProtKB-KW"/>
</dbReference>
<evidence type="ECO:0000256" key="7">
    <source>
        <dbReference type="ARBA" id="ARBA00022771"/>
    </source>
</evidence>
<evidence type="ECO:0000256" key="14">
    <source>
        <dbReference type="ARBA" id="ARBA00023200"/>
    </source>
</evidence>
<reference evidence="18" key="1">
    <citation type="submission" date="2001-06" db="EMBL/GenBank/DDBJ databases">
        <title>Primary structure and nucleotide sequence variations of Human Papillomavirus 16 E7 gene in cervical carcinoma from high-incidence area of China.</title>
        <authorList>
            <person name="Zhao M."/>
            <person name="Wu X.X."/>
            <person name="Ding X.H."/>
        </authorList>
    </citation>
    <scope>NUCLEOTIDE SEQUENCE</scope>
</reference>
<evidence type="ECO:0000256" key="16">
    <source>
        <dbReference type="ARBA" id="ARBA00023280"/>
    </source>
</evidence>
<gene>
    <name evidence="18" type="primary">E7</name>
</gene>
<evidence type="ECO:0000256" key="1">
    <source>
        <dbReference type="ARBA" id="ARBA00022504"/>
    </source>
</evidence>
<dbReference type="InterPro" id="IPR000148">
    <property type="entry name" value="Papilloma_E7"/>
</dbReference>
<keyword evidence="17" id="KW-1078">G1/S host cell cycle checkpoint dysregulation by virus</keyword>
<evidence type="ECO:0000313" key="18">
    <source>
        <dbReference type="EMBL" id="AAK84003.1"/>
    </source>
</evidence>
<keyword evidence="16" id="KW-0899">Viral immunoevasion</keyword>
<evidence type="ECO:0000256" key="11">
    <source>
        <dbReference type="ARBA" id="ARBA00023125"/>
    </source>
</evidence>
<evidence type="ECO:0000256" key="15">
    <source>
        <dbReference type="ARBA" id="ARBA00023258"/>
    </source>
</evidence>
<keyword evidence="4" id="KW-0945">Host-virus interaction</keyword>
<evidence type="ECO:0000256" key="10">
    <source>
        <dbReference type="ARBA" id="ARBA00023015"/>
    </source>
</evidence>
<dbReference type="GO" id="GO:0008270">
    <property type="term" value="F:zinc ion binding"/>
    <property type="evidence" value="ECO:0007669"/>
    <property type="project" value="UniProtKB-KW"/>
</dbReference>
<keyword evidence="9" id="KW-0862">Zinc</keyword>
<proteinExistence type="predicted"/>
<organism evidence="18">
    <name type="scientific">Human papillomavirus type 16</name>
    <dbReference type="NCBI Taxonomy" id="333760"/>
    <lineage>
        <taxon>Viruses</taxon>
        <taxon>Monodnaviria</taxon>
        <taxon>Shotokuvirae</taxon>
        <taxon>Cossaviricota</taxon>
        <taxon>Papovaviricetes</taxon>
        <taxon>Zurhausenvirales</taxon>
        <taxon>Papillomaviridae</taxon>
        <taxon>Firstpapillomavirinae</taxon>
        <taxon>Alphapapillomavirus</taxon>
        <taxon>Alphapapillomavirus 9</taxon>
    </lineage>
</organism>
<dbReference type="GO" id="GO:0052170">
    <property type="term" value="P:symbiont-mediated suppression of host innate immune response"/>
    <property type="evidence" value="ECO:0007669"/>
    <property type="project" value="UniProtKB-KW"/>
</dbReference>
<accession>Q91I94</accession>
<keyword evidence="10" id="KW-0805">Transcription regulation</keyword>
<dbReference type="GO" id="GO:0003700">
    <property type="term" value="F:DNA-binding transcription factor activity"/>
    <property type="evidence" value="ECO:0007669"/>
    <property type="project" value="InterPro"/>
</dbReference>
<evidence type="ECO:0000256" key="5">
    <source>
        <dbReference type="ARBA" id="ARBA00022632"/>
    </source>
</evidence>
<keyword evidence="1" id="KW-1121">Modulation of host cell cycle by virus</keyword>
<keyword evidence="6" id="KW-0479">Metal-binding</keyword>
<name>Q91I94_HPV16</name>
<evidence type="ECO:0000256" key="6">
    <source>
        <dbReference type="ARBA" id="ARBA00022723"/>
    </source>
</evidence>
<evidence type="ECO:0000256" key="3">
    <source>
        <dbReference type="ARBA" id="ARBA00022562"/>
    </source>
</evidence>
<evidence type="ECO:0000256" key="9">
    <source>
        <dbReference type="ARBA" id="ARBA00022833"/>
    </source>
</evidence>
<evidence type="ECO:0000256" key="13">
    <source>
        <dbReference type="ARBA" id="ARBA00023163"/>
    </source>
</evidence>
<keyword evidence="8" id="KW-1114">Inhibition of host interferon signaling pathway by virus</keyword>
<evidence type="ECO:0000256" key="4">
    <source>
        <dbReference type="ARBA" id="ARBA00022581"/>
    </source>
</evidence>
<keyword evidence="5" id="KW-1090">Inhibition of host innate immune response by virus</keyword>
<keyword evidence="14" id="KW-1035">Host cytoplasm</keyword>
<organismHost>
    <name type="scientific">Homo sapiens</name>
    <name type="common">Human</name>
    <dbReference type="NCBI Taxonomy" id="9606"/>
</organismHost>
<protein>
    <submittedName>
        <fullName evidence="18">Truncated E7 protein</fullName>
    </submittedName>
</protein>
<keyword evidence="13" id="KW-0804">Transcription</keyword>
<keyword evidence="3" id="KW-1048">Host nucleus</keyword>
<dbReference type="Pfam" id="PF00527">
    <property type="entry name" value="E7"/>
    <property type="match status" value="1"/>
</dbReference>
<dbReference type="GO" id="GO:0039645">
    <property type="term" value="P:symbiont-mediated perturbation of host cell cycle G1/S transition checkpoint"/>
    <property type="evidence" value="ECO:0007669"/>
    <property type="project" value="UniProtKB-KW"/>
</dbReference>
<keyword evidence="15" id="KW-0922">Interferon antiviral system evasion</keyword>
<evidence type="ECO:0000256" key="2">
    <source>
        <dbReference type="ARBA" id="ARBA00022518"/>
    </source>
</evidence>
<keyword evidence="11" id="KW-0238">DNA-binding</keyword>
<evidence type="ECO:0000256" key="12">
    <source>
        <dbReference type="ARBA" id="ARBA00023159"/>
    </source>
</evidence>
<sequence length="43" mass="4903">MHGDTPTLHEYMLDLQPETTDLYCYEQLNDSSEEEDEIDGPAG</sequence>
<evidence type="ECO:0000256" key="17">
    <source>
        <dbReference type="ARBA" id="ARBA00023309"/>
    </source>
</evidence>
<keyword evidence="2" id="KW-0244">Early protein</keyword>
<dbReference type="GO" id="GO:0039502">
    <property type="term" value="P:symbiont-mediated suppression of host type I interferon-mediated signaling pathway"/>
    <property type="evidence" value="ECO:0007669"/>
    <property type="project" value="UniProtKB-KW"/>
</dbReference>